<evidence type="ECO:0000313" key="9">
    <source>
        <dbReference type="Proteomes" id="UP000069902"/>
    </source>
</evidence>
<keyword evidence="3" id="KW-0547">Nucleotide-binding</keyword>
<dbReference type="InterPro" id="IPR020476">
    <property type="entry name" value="Nudix_hydrolase"/>
</dbReference>
<dbReference type="InterPro" id="IPR020084">
    <property type="entry name" value="NUDIX_hydrolase_CS"/>
</dbReference>
<dbReference type="KEGG" id="pnl:PNK_0642"/>
<dbReference type="PROSITE" id="PS00893">
    <property type="entry name" value="NUDIX_BOX"/>
    <property type="match status" value="1"/>
</dbReference>
<protein>
    <recommendedName>
        <fullName evidence="2">Bis(5'-nucleosyl)-tetraphosphatase [asymmetrical]</fullName>
    </recommendedName>
    <alternativeName>
        <fullName evidence="5">Diadenosine 5',5'''-P1,P4-tetraphosphate asymmetrical hydrolase</fullName>
    </alternativeName>
</protein>
<dbReference type="InterPro" id="IPR015797">
    <property type="entry name" value="NUDIX_hydrolase-like_dom_sf"/>
</dbReference>
<dbReference type="SUPFAM" id="SSF55811">
    <property type="entry name" value="Nudix"/>
    <property type="match status" value="1"/>
</dbReference>
<evidence type="ECO:0000256" key="4">
    <source>
        <dbReference type="ARBA" id="ARBA00022801"/>
    </source>
</evidence>
<dbReference type="PANTHER" id="PTHR21340:SF0">
    <property type="entry name" value="BIS(5'-NUCLEOSYL)-TETRAPHOSPHATASE [ASYMMETRICAL]"/>
    <property type="match status" value="1"/>
</dbReference>
<dbReference type="CDD" id="cd03428">
    <property type="entry name" value="NUDIX_Ap4A_Nudt2"/>
    <property type="match status" value="1"/>
</dbReference>
<evidence type="ECO:0000256" key="6">
    <source>
        <dbReference type="RuleBase" id="RU003476"/>
    </source>
</evidence>
<dbReference type="STRING" id="389348.PNK_0642"/>
<dbReference type="PRINTS" id="PR00502">
    <property type="entry name" value="NUDIXFAMILY"/>
</dbReference>
<dbReference type="Proteomes" id="UP000069902">
    <property type="component" value="Chromosome cPNK"/>
</dbReference>
<comment type="similarity">
    <text evidence="1 6">Belongs to the Nudix hydrolase family.</text>
</comment>
<dbReference type="GO" id="GO:0006754">
    <property type="term" value="P:ATP biosynthetic process"/>
    <property type="evidence" value="ECO:0007669"/>
    <property type="project" value="TreeGrafter"/>
</dbReference>
<dbReference type="InterPro" id="IPR003565">
    <property type="entry name" value="Tetra_PHTase"/>
</dbReference>
<reference evidence="9" key="1">
    <citation type="submission" date="2015-09" db="EMBL/GenBank/DDBJ databases">
        <authorList>
            <person name="Bertelli C."/>
        </authorList>
    </citation>
    <scope>NUCLEOTIDE SEQUENCE [LARGE SCALE GENOMIC DNA]</scope>
    <source>
        <strain evidence="9">KNic</strain>
    </source>
</reference>
<accession>A0A0U5JB09</accession>
<evidence type="ECO:0000313" key="8">
    <source>
        <dbReference type="EMBL" id="CUI16269.1"/>
    </source>
</evidence>
<dbReference type="PROSITE" id="PS51462">
    <property type="entry name" value="NUDIX"/>
    <property type="match status" value="1"/>
</dbReference>
<dbReference type="Gene3D" id="3.90.79.10">
    <property type="entry name" value="Nucleoside Triphosphate Pyrophosphohydrolase"/>
    <property type="match status" value="1"/>
</dbReference>
<name>A0A0U5JB09_9BACT</name>
<proteinExistence type="inferred from homology"/>
<evidence type="ECO:0000256" key="5">
    <source>
        <dbReference type="ARBA" id="ARBA00032644"/>
    </source>
</evidence>
<feature type="domain" description="Nudix hydrolase" evidence="7">
    <location>
        <begin position="2"/>
        <end position="133"/>
    </location>
</feature>
<dbReference type="RefSeq" id="WP_059060257.1">
    <property type="nucleotide sequence ID" value="NZ_LN879502.1"/>
</dbReference>
<dbReference type="EMBL" id="LN879502">
    <property type="protein sequence ID" value="CUI16269.1"/>
    <property type="molecule type" value="Genomic_DNA"/>
</dbReference>
<dbReference type="PANTHER" id="PTHR21340">
    <property type="entry name" value="DIADENOSINE 5,5-P1,P4-TETRAPHOSPHATE PYROPHOSPHOHYDROLASE MUTT"/>
    <property type="match status" value="1"/>
</dbReference>
<dbReference type="PATRIC" id="fig|389348.3.peg.703"/>
<sequence>MKNDYSYGIIPLRREEQTWFVLLVQHYAGHWAFPKGHAHVGESPQQAAERELFEETGLKVQAYLSDQVLSEHYYFTFNKQRINKVVDYFVALVEGAVVLQEDEIKASRWSTLSEAMQIMTFKEGRALIHQVLQFVES</sequence>
<evidence type="ECO:0000256" key="2">
    <source>
        <dbReference type="ARBA" id="ARBA00018911"/>
    </source>
</evidence>
<dbReference type="InParanoid" id="A0A0U5JB09"/>
<dbReference type="GO" id="GO:0000166">
    <property type="term" value="F:nucleotide binding"/>
    <property type="evidence" value="ECO:0007669"/>
    <property type="project" value="UniProtKB-KW"/>
</dbReference>
<evidence type="ECO:0000256" key="1">
    <source>
        <dbReference type="ARBA" id="ARBA00005582"/>
    </source>
</evidence>
<gene>
    <name evidence="8" type="ORF">PNK_0642</name>
</gene>
<dbReference type="Pfam" id="PF00293">
    <property type="entry name" value="NUDIX"/>
    <property type="match status" value="1"/>
</dbReference>
<keyword evidence="4 6" id="KW-0378">Hydrolase</keyword>
<organism evidence="8 9">
    <name type="scientific">Candidatus Protochlamydia naegleriophila</name>
    <dbReference type="NCBI Taxonomy" id="389348"/>
    <lineage>
        <taxon>Bacteria</taxon>
        <taxon>Pseudomonadati</taxon>
        <taxon>Chlamydiota</taxon>
        <taxon>Chlamydiia</taxon>
        <taxon>Parachlamydiales</taxon>
        <taxon>Parachlamydiaceae</taxon>
        <taxon>Candidatus Protochlamydia</taxon>
    </lineage>
</organism>
<dbReference type="GO" id="GO:0006167">
    <property type="term" value="P:AMP biosynthetic process"/>
    <property type="evidence" value="ECO:0007669"/>
    <property type="project" value="TreeGrafter"/>
</dbReference>
<dbReference type="InterPro" id="IPR051325">
    <property type="entry name" value="Nudix_hydrolase_domain"/>
</dbReference>
<dbReference type="AlphaFoldDB" id="A0A0U5JB09"/>
<keyword evidence="9" id="KW-1185">Reference proteome</keyword>
<dbReference type="InterPro" id="IPR000086">
    <property type="entry name" value="NUDIX_hydrolase_dom"/>
</dbReference>
<evidence type="ECO:0000259" key="7">
    <source>
        <dbReference type="PROSITE" id="PS51462"/>
    </source>
</evidence>
<dbReference type="GO" id="GO:0004081">
    <property type="term" value="F:bis(5'-nucleosyl)-tetraphosphatase (asymmetrical) activity"/>
    <property type="evidence" value="ECO:0007669"/>
    <property type="project" value="TreeGrafter"/>
</dbReference>
<evidence type="ECO:0000256" key="3">
    <source>
        <dbReference type="ARBA" id="ARBA00022741"/>
    </source>
</evidence>